<feature type="domain" description="DUF3741" evidence="2">
    <location>
        <begin position="123"/>
        <end position="166"/>
    </location>
</feature>
<organism evidence="4 5">
    <name type="scientific">Zingiber officinale</name>
    <name type="common">Ginger</name>
    <name type="synonym">Amomum zingiber</name>
    <dbReference type="NCBI Taxonomy" id="94328"/>
    <lineage>
        <taxon>Eukaryota</taxon>
        <taxon>Viridiplantae</taxon>
        <taxon>Streptophyta</taxon>
        <taxon>Embryophyta</taxon>
        <taxon>Tracheophyta</taxon>
        <taxon>Spermatophyta</taxon>
        <taxon>Magnoliopsida</taxon>
        <taxon>Liliopsida</taxon>
        <taxon>Zingiberales</taxon>
        <taxon>Zingiberaceae</taxon>
        <taxon>Zingiber</taxon>
    </lineage>
</organism>
<feature type="compositionally biased region" description="Basic and acidic residues" evidence="1">
    <location>
        <begin position="11"/>
        <end position="23"/>
    </location>
</feature>
<reference evidence="4 5" key="1">
    <citation type="submission" date="2020-08" db="EMBL/GenBank/DDBJ databases">
        <title>Plant Genome Project.</title>
        <authorList>
            <person name="Zhang R.-G."/>
        </authorList>
    </citation>
    <scope>NUCLEOTIDE SEQUENCE [LARGE SCALE GENOMIC DNA]</scope>
    <source>
        <tissue evidence="4">Rhizome</tissue>
    </source>
</reference>
<feature type="compositionally biased region" description="Polar residues" evidence="1">
    <location>
        <begin position="277"/>
        <end position="289"/>
    </location>
</feature>
<feature type="compositionally biased region" description="Polar residues" evidence="1">
    <location>
        <begin position="313"/>
        <end position="322"/>
    </location>
</feature>
<feature type="region of interest" description="Disordered" evidence="1">
    <location>
        <begin position="182"/>
        <end position="264"/>
    </location>
</feature>
<dbReference type="PANTHER" id="PTHR46634:SF3">
    <property type="entry name" value="M REDUCTASE II SUBUNIT GAMMA, PUTATIVE (DUF3741)-RELATED"/>
    <property type="match status" value="1"/>
</dbReference>
<dbReference type="Pfam" id="PF12552">
    <property type="entry name" value="DUF3741"/>
    <property type="match status" value="1"/>
</dbReference>
<evidence type="ECO:0000259" key="2">
    <source>
        <dbReference type="Pfam" id="PF12552"/>
    </source>
</evidence>
<feature type="compositionally biased region" description="Basic and acidic residues" evidence="1">
    <location>
        <begin position="219"/>
        <end position="232"/>
    </location>
</feature>
<feature type="compositionally biased region" description="Polar residues" evidence="1">
    <location>
        <begin position="570"/>
        <end position="579"/>
    </location>
</feature>
<feature type="compositionally biased region" description="Polar residues" evidence="1">
    <location>
        <begin position="458"/>
        <end position="473"/>
    </location>
</feature>
<protein>
    <submittedName>
        <fullName evidence="4">Uncharacterized protein</fullName>
    </submittedName>
</protein>
<dbReference type="Proteomes" id="UP000734854">
    <property type="component" value="Unassembled WGS sequence"/>
</dbReference>
<keyword evidence="5" id="KW-1185">Reference proteome</keyword>
<dbReference type="EMBL" id="JACMSC010000006">
    <property type="protein sequence ID" value="KAG6517021.1"/>
    <property type="molecule type" value="Genomic_DNA"/>
</dbReference>
<evidence type="ECO:0000313" key="4">
    <source>
        <dbReference type="EMBL" id="KAG6517021.1"/>
    </source>
</evidence>
<evidence type="ECO:0000313" key="5">
    <source>
        <dbReference type="Proteomes" id="UP000734854"/>
    </source>
</evidence>
<feature type="region of interest" description="Disordered" evidence="1">
    <location>
        <begin position="568"/>
        <end position="588"/>
    </location>
</feature>
<evidence type="ECO:0000256" key="1">
    <source>
        <dbReference type="SAM" id="MobiDB-lite"/>
    </source>
</evidence>
<accession>A0A8J5L7W9</accession>
<dbReference type="Pfam" id="PF14309">
    <property type="entry name" value="DUF4378"/>
    <property type="match status" value="1"/>
</dbReference>
<feature type="domain" description="DUF4378" evidence="3">
    <location>
        <begin position="653"/>
        <end position="823"/>
    </location>
</feature>
<name>A0A8J5L7W9_ZINOF</name>
<dbReference type="PANTHER" id="PTHR46634">
    <property type="entry name" value="M REDUCTASE II SUBUNIT GAMMA, PUTATIVE (DUF3741)-RELATED"/>
    <property type="match status" value="1"/>
</dbReference>
<comment type="caution">
    <text evidence="4">The sequence shown here is derived from an EMBL/GenBank/DDBJ whole genome shotgun (WGS) entry which is preliminary data.</text>
</comment>
<feature type="region of interest" description="Disordered" evidence="1">
    <location>
        <begin position="277"/>
        <end position="300"/>
    </location>
</feature>
<dbReference type="AlphaFoldDB" id="A0A8J5L7W9"/>
<gene>
    <name evidence="4" type="ORF">ZIOFF_020398</name>
</gene>
<proteinExistence type="predicted"/>
<dbReference type="InterPro" id="IPR025486">
    <property type="entry name" value="DUF4378"/>
</dbReference>
<feature type="compositionally biased region" description="Polar residues" evidence="1">
    <location>
        <begin position="184"/>
        <end position="203"/>
    </location>
</feature>
<feature type="region of interest" description="Disordered" evidence="1">
    <location>
        <begin position="312"/>
        <end position="337"/>
    </location>
</feature>
<dbReference type="InterPro" id="IPR022212">
    <property type="entry name" value="DUF3741"/>
</dbReference>
<feature type="region of interest" description="Disordered" evidence="1">
    <location>
        <begin position="1"/>
        <end position="23"/>
    </location>
</feature>
<feature type="region of interest" description="Disordered" evidence="1">
    <location>
        <begin position="447"/>
        <end position="480"/>
    </location>
</feature>
<evidence type="ECO:0000259" key="3">
    <source>
        <dbReference type="Pfam" id="PF14309"/>
    </source>
</evidence>
<sequence length="829" mass="92421">MRSIYPVLENIEGKQEMPGDTESRKIAPAVVEQNSVTSKAKVQNYNNVSNGLAGEHQQCQQQEEGDYFGNPMACEIQSLTHEEEYRDIYELDQPPKDTWFEEQSLQKLRYDEDSYQRQMSLVREKFIEAKNLATDGKLLDSKFQDAVEVLNSNRDLFLKFLEEPNSLFTKCIFEPRTGKLTDPWSLSQPSQKTRITVLKPSNTMDRKANRSLEGLGLSDSDKSVGKPNEHHRSTSSTEARPDALSQPTRIVILKPSPGKPYNTMTIPANNFPTLRSSSGGLACNESASSREAVEGLRQQDQDSLGRNIEDEAMSSSVSSNGCTGHESLEDEVESASRSEIVTSAAECSWGINRSGSPLSASSFDQSFHSPELVIIETKKKLSEQLALVASNGNFQEPRYTKRSTSTLGEMLAFPELKKERTNGELIHSNFDAEYDLNAHSVLLSKNSPKDEYTEENSQKNLSTSKSLPISSTHGADELNGGMSSYSISKATVRKVAHKPNNRSSLKDKISSFFLSRSKKPRGYKHSIVPSIGDVLSSFNVAFTQQTLGDSDESYGRSTETLMFPEAPVKKSQTSGNFAEQQNKSNSSSVSQATLQFDLNIGLSLASGAVSRSPPIASIARSLSGYISCLDLASPKSLNPLMDFTKADEEQEQFAFLQNLLLSSGLDSEERMVYKGWHSLDSPLNPSLLYESQHMEDKEKKCQEKHSCRKLLFDSINASLIDISEATLFAAYPWTRRRHHKPWKDGDGDATVAEQVWSIVRKRLVCNKWVPEEPGHIGIVADRLVMDEVAGRKSDETRWLQVCELSKEIGRWVMEELVEELVSELSFSLT</sequence>
<feature type="compositionally biased region" description="Basic and acidic residues" evidence="1">
    <location>
        <begin position="291"/>
        <end position="300"/>
    </location>
</feature>